<feature type="coiled-coil region" evidence="1">
    <location>
        <begin position="31"/>
        <end position="58"/>
    </location>
</feature>
<keyword evidence="1" id="KW-0175">Coiled coil</keyword>
<evidence type="ECO:0000313" key="3">
    <source>
        <dbReference type="Proteomes" id="UP000287177"/>
    </source>
</evidence>
<sequence length="62" mass="6616">MSTDMSTDPDQIRAQIAELLADLPDPAQDGVELADADIDALAARLEEAHELLVQALESVEKG</sequence>
<gene>
    <name evidence="2" type="ORF">MELE44368_25075</name>
</gene>
<accession>A0A439DQ46</accession>
<proteinExistence type="predicted"/>
<keyword evidence="3" id="KW-1185">Reference proteome</keyword>
<organism evidence="2 3">
    <name type="scientific">Mycolicibacterium elephantis DSM 44368</name>
    <dbReference type="NCBI Taxonomy" id="1335622"/>
    <lineage>
        <taxon>Bacteria</taxon>
        <taxon>Bacillati</taxon>
        <taxon>Actinomycetota</taxon>
        <taxon>Actinomycetes</taxon>
        <taxon>Mycobacteriales</taxon>
        <taxon>Mycobacteriaceae</taxon>
        <taxon>Mycolicibacterium</taxon>
    </lineage>
</organism>
<evidence type="ECO:0000256" key="1">
    <source>
        <dbReference type="SAM" id="Coils"/>
    </source>
</evidence>
<dbReference type="Proteomes" id="UP000287177">
    <property type="component" value="Unassembled WGS sequence"/>
</dbReference>
<comment type="caution">
    <text evidence="2">The sequence shown here is derived from an EMBL/GenBank/DDBJ whole genome shotgun (WGS) entry which is preliminary data.</text>
</comment>
<dbReference type="AlphaFoldDB" id="A0A439DQ46"/>
<protein>
    <submittedName>
        <fullName evidence="2">Uncharacterized protein</fullName>
    </submittedName>
</protein>
<reference evidence="2 3" key="1">
    <citation type="submission" date="2013-06" db="EMBL/GenBank/DDBJ databases">
        <title>The draft sequence of the Mycobacterium elephantis genome.</title>
        <authorList>
            <person name="Pettersson F.B."/>
            <person name="Das S."/>
            <person name="Dasgupta S."/>
            <person name="Bhattacharya A."/>
            <person name="Kirsebom L.A."/>
        </authorList>
    </citation>
    <scope>NUCLEOTIDE SEQUENCE [LARGE SCALE GENOMIC DNA]</scope>
    <source>
        <strain evidence="2 3">DSM 44368</strain>
    </source>
</reference>
<evidence type="ECO:0000313" key="2">
    <source>
        <dbReference type="EMBL" id="RWA17799.1"/>
    </source>
</evidence>
<dbReference type="EMBL" id="ATDN01000031">
    <property type="protein sequence ID" value="RWA17799.1"/>
    <property type="molecule type" value="Genomic_DNA"/>
</dbReference>
<name>A0A439DQ46_9MYCO</name>